<comment type="caution">
    <text evidence="1">The sequence shown here is derived from an EMBL/GenBank/DDBJ whole genome shotgun (WGS) entry which is preliminary data.</text>
</comment>
<name>A0A5J4TI08_9EUKA</name>
<dbReference type="Proteomes" id="UP000324800">
    <property type="component" value="Unassembled WGS sequence"/>
</dbReference>
<gene>
    <name evidence="1" type="ORF">EZS28_047273</name>
</gene>
<evidence type="ECO:0000313" key="2">
    <source>
        <dbReference type="Proteomes" id="UP000324800"/>
    </source>
</evidence>
<protein>
    <submittedName>
        <fullName evidence="1">Uncharacterized protein</fullName>
    </submittedName>
</protein>
<organism evidence="1 2">
    <name type="scientific">Streblomastix strix</name>
    <dbReference type="NCBI Taxonomy" id="222440"/>
    <lineage>
        <taxon>Eukaryota</taxon>
        <taxon>Metamonada</taxon>
        <taxon>Preaxostyla</taxon>
        <taxon>Oxymonadida</taxon>
        <taxon>Streblomastigidae</taxon>
        <taxon>Streblomastix</taxon>
    </lineage>
</organism>
<reference evidence="1 2" key="1">
    <citation type="submission" date="2019-03" db="EMBL/GenBank/DDBJ databases">
        <title>Single cell metagenomics reveals metabolic interactions within the superorganism composed of flagellate Streblomastix strix and complex community of Bacteroidetes bacteria on its surface.</title>
        <authorList>
            <person name="Treitli S.C."/>
            <person name="Kolisko M."/>
            <person name="Husnik F."/>
            <person name="Keeling P."/>
            <person name="Hampl V."/>
        </authorList>
    </citation>
    <scope>NUCLEOTIDE SEQUENCE [LARGE SCALE GENOMIC DNA]</scope>
    <source>
        <strain evidence="1">ST1C</strain>
    </source>
</reference>
<dbReference type="EMBL" id="SNRW01031771">
    <property type="protein sequence ID" value="KAA6357201.1"/>
    <property type="molecule type" value="Genomic_DNA"/>
</dbReference>
<accession>A0A5J4TI08</accession>
<sequence>PLLSVRDGQRERESRLRDFKYGITTEVILSKKSKEMFKKSANNLGHTTLIKAESKVSKFRRIVSSQSVAGLKAEGFQQIALLQSIIELQKDLLGNLATWTSDSYLLCL</sequence>
<feature type="non-terminal residue" evidence="1">
    <location>
        <position position="1"/>
    </location>
</feature>
<evidence type="ECO:0000313" key="1">
    <source>
        <dbReference type="EMBL" id="KAA6357201.1"/>
    </source>
</evidence>
<proteinExistence type="predicted"/>
<dbReference type="AlphaFoldDB" id="A0A5J4TI08"/>